<evidence type="ECO:0000313" key="3">
    <source>
        <dbReference type="EMBL" id="WNM37949.1"/>
    </source>
</evidence>
<accession>A0ABY9ZRS2</accession>
<evidence type="ECO:0000256" key="1">
    <source>
        <dbReference type="SAM" id="MobiDB-lite"/>
    </source>
</evidence>
<name>A0ABY9ZRS2_9ACTN</name>
<dbReference type="InterPro" id="IPR010982">
    <property type="entry name" value="Lambda_DNA-bd_dom_sf"/>
</dbReference>
<proteinExistence type="predicted"/>
<evidence type="ECO:0000313" key="4">
    <source>
        <dbReference type="Proteomes" id="UP001303001"/>
    </source>
</evidence>
<dbReference type="PROSITE" id="PS50943">
    <property type="entry name" value="HTH_CROC1"/>
    <property type="match status" value="1"/>
</dbReference>
<dbReference type="InterPro" id="IPR041413">
    <property type="entry name" value="MLTR_LBD"/>
</dbReference>
<feature type="region of interest" description="Disordered" evidence="1">
    <location>
        <begin position="283"/>
        <end position="302"/>
    </location>
</feature>
<evidence type="ECO:0000259" key="2">
    <source>
        <dbReference type="PROSITE" id="PS50943"/>
    </source>
</evidence>
<dbReference type="PANTHER" id="PTHR35010">
    <property type="entry name" value="BLL4672 PROTEIN-RELATED"/>
    <property type="match status" value="1"/>
</dbReference>
<reference evidence="3 4" key="1">
    <citation type="submission" date="2023-09" db="EMBL/GenBank/DDBJ databases">
        <title>Micromonospora halotolerans DSM 45598 genome sequence.</title>
        <authorList>
            <person name="Mo P."/>
        </authorList>
    </citation>
    <scope>NUCLEOTIDE SEQUENCE [LARGE SCALE GENOMIC DNA]</scope>
    <source>
        <strain evidence="3 4">DSM 45598</strain>
    </source>
</reference>
<dbReference type="SUPFAM" id="SSF47413">
    <property type="entry name" value="lambda repressor-like DNA-binding domains"/>
    <property type="match status" value="1"/>
</dbReference>
<dbReference type="SMART" id="SM00530">
    <property type="entry name" value="HTH_XRE"/>
    <property type="match status" value="1"/>
</dbReference>
<dbReference type="Gene3D" id="3.30.450.180">
    <property type="match status" value="1"/>
</dbReference>
<gene>
    <name evidence="3" type="ORF">RMN56_22785</name>
</gene>
<dbReference type="Gene3D" id="1.10.260.40">
    <property type="entry name" value="lambda repressor-like DNA-binding domains"/>
    <property type="match status" value="1"/>
</dbReference>
<protein>
    <submittedName>
        <fullName evidence="3">Helix-turn-helix transcriptional regulator</fullName>
    </submittedName>
</protein>
<organism evidence="3 4">
    <name type="scientific">Micromonospora halotolerans</name>
    <dbReference type="NCBI Taxonomy" id="709879"/>
    <lineage>
        <taxon>Bacteria</taxon>
        <taxon>Bacillati</taxon>
        <taxon>Actinomycetota</taxon>
        <taxon>Actinomycetes</taxon>
        <taxon>Micromonosporales</taxon>
        <taxon>Micromonosporaceae</taxon>
        <taxon>Micromonospora</taxon>
    </lineage>
</organism>
<feature type="domain" description="HTH cro/C1-type" evidence="2">
    <location>
        <begin position="37"/>
        <end position="85"/>
    </location>
</feature>
<dbReference type="InterPro" id="IPR001387">
    <property type="entry name" value="Cro/C1-type_HTH"/>
</dbReference>
<dbReference type="Pfam" id="PF17765">
    <property type="entry name" value="MLTR_LBD"/>
    <property type="match status" value="1"/>
</dbReference>
<dbReference type="Proteomes" id="UP001303001">
    <property type="component" value="Chromosome"/>
</dbReference>
<dbReference type="Pfam" id="PF13560">
    <property type="entry name" value="HTH_31"/>
    <property type="match status" value="1"/>
</dbReference>
<dbReference type="EMBL" id="CP134876">
    <property type="protein sequence ID" value="WNM37949.1"/>
    <property type="molecule type" value="Genomic_DNA"/>
</dbReference>
<feature type="compositionally biased region" description="Basic and acidic residues" evidence="1">
    <location>
        <begin position="283"/>
        <end position="294"/>
    </location>
</feature>
<dbReference type="RefSeq" id="WP_313719551.1">
    <property type="nucleotide sequence ID" value="NZ_CP134876.1"/>
</dbReference>
<sequence>MSEGNAELRAFLRTRRARLAPEQAGLPAQPGVRRVPGLRREEVAQLAGVSTDYYIRLERGRNLNVSESVLRALARALQLNEIERIHLLALAKLRRSPSGHRPMPTQRVRPGLLQTLNALTDVPALVIGRRCDVLATNALARALYTNFDALPRRERNLVRFLFLDDAARELYLDWPEAARSAVASLHLYAGRNPNDAQLAELVDELCVRDTDFRRWWADYDVHRHSYGAHRFHHPILGEMTLNYEALAHTVDPEQFLALHTAEPGSPSEQALRLLASYAAARQHSDSRAAHRDPPHGSLTTVRRGCLANGVSGDLG</sequence>
<dbReference type="CDD" id="cd00093">
    <property type="entry name" value="HTH_XRE"/>
    <property type="match status" value="1"/>
</dbReference>
<dbReference type="PANTHER" id="PTHR35010:SF2">
    <property type="entry name" value="BLL4672 PROTEIN"/>
    <property type="match status" value="1"/>
</dbReference>
<keyword evidence="4" id="KW-1185">Reference proteome</keyword>